<evidence type="ECO:0000313" key="2">
    <source>
        <dbReference type="EMBL" id="MRX55641.1"/>
    </source>
</evidence>
<feature type="transmembrane region" description="Helical" evidence="1">
    <location>
        <begin position="13"/>
        <end position="32"/>
    </location>
</feature>
<keyword evidence="3" id="KW-1185">Reference proteome</keyword>
<keyword evidence="1" id="KW-0812">Transmembrane</keyword>
<dbReference type="EMBL" id="WKKF01000005">
    <property type="protein sequence ID" value="MRX55641.1"/>
    <property type="molecule type" value="Genomic_DNA"/>
</dbReference>
<protein>
    <submittedName>
        <fullName evidence="2">Uncharacterized protein</fullName>
    </submittedName>
</protein>
<sequence>MGFGVEAYELYNYLQWFIGMMIYIFIPAALLFRAGKKKEDKGKVFQTQPLLEDTKNSI</sequence>
<dbReference type="Proteomes" id="UP000441585">
    <property type="component" value="Unassembled WGS sequence"/>
</dbReference>
<keyword evidence="1" id="KW-1133">Transmembrane helix</keyword>
<proteinExistence type="predicted"/>
<comment type="caution">
    <text evidence="2">The sequence shown here is derived from an EMBL/GenBank/DDBJ whole genome shotgun (WGS) entry which is preliminary data.</text>
</comment>
<name>A0A6I2MGR0_9BACI</name>
<gene>
    <name evidence="2" type="ORF">GJU41_16895</name>
</gene>
<dbReference type="RefSeq" id="WP_154319145.1">
    <property type="nucleotide sequence ID" value="NZ_CAJFZX010000001.1"/>
</dbReference>
<keyword evidence="1" id="KW-0472">Membrane</keyword>
<dbReference type="AlphaFoldDB" id="A0A6I2MGR0"/>
<accession>A0A6I2MGR0</accession>
<organism evidence="2 3">
    <name type="scientific">Metabacillus idriensis</name>
    <dbReference type="NCBI Taxonomy" id="324768"/>
    <lineage>
        <taxon>Bacteria</taxon>
        <taxon>Bacillati</taxon>
        <taxon>Bacillota</taxon>
        <taxon>Bacilli</taxon>
        <taxon>Bacillales</taxon>
        <taxon>Bacillaceae</taxon>
        <taxon>Metabacillus</taxon>
    </lineage>
</organism>
<evidence type="ECO:0000313" key="3">
    <source>
        <dbReference type="Proteomes" id="UP000441585"/>
    </source>
</evidence>
<evidence type="ECO:0000256" key="1">
    <source>
        <dbReference type="SAM" id="Phobius"/>
    </source>
</evidence>
<reference evidence="2 3" key="1">
    <citation type="submission" date="2019-11" db="EMBL/GenBank/DDBJ databases">
        <title>Bacillus idriensis genome.</title>
        <authorList>
            <person name="Konopka E.N."/>
            <person name="Newman J.D."/>
        </authorList>
    </citation>
    <scope>NUCLEOTIDE SEQUENCE [LARGE SCALE GENOMIC DNA]</scope>
    <source>
        <strain evidence="2 3">DSM 19097</strain>
    </source>
</reference>